<name>A0A2M8LCB4_9BACT</name>
<dbReference type="EMBL" id="PFEQ01000009">
    <property type="protein sequence ID" value="PJE74260.1"/>
    <property type="molecule type" value="Genomic_DNA"/>
</dbReference>
<reference evidence="3" key="1">
    <citation type="submission" date="2017-09" db="EMBL/GenBank/DDBJ databases">
        <title>Depth-based differentiation of microbial function through sediment-hosted aquifers and enrichment of novel symbionts in the deep terrestrial subsurface.</title>
        <authorList>
            <person name="Probst A.J."/>
            <person name="Ladd B."/>
            <person name="Jarett J.K."/>
            <person name="Geller-Mcgrath D.E."/>
            <person name="Sieber C.M.K."/>
            <person name="Emerson J.B."/>
            <person name="Anantharaman K."/>
            <person name="Thomas B.C."/>
            <person name="Malmstrom R."/>
            <person name="Stieglmeier M."/>
            <person name="Klingl A."/>
            <person name="Woyke T."/>
            <person name="Ryan C.M."/>
            <person name="Banfield J.F."/>
        </authorList>
    </citation>
    <scope>NUCLEOTIDE SEQUENCE [LARGE SCALE GENOMIC DNA]</scope>
</reference>
<gene>
    <name evidence="2" type="ORF">COV01_02065</name>
</gene>
<evidence type="ECO:0000313" key="2">
    <source>
        <dbReference type="EMBL" id="PJE74260.1"/>
    </source>
</evidence>
<evidence type="ECO:0000256" key="1">
    <source>
        <dbReference type="SAM" id="Phobius"/>
    </source>
</evidence>
<proteinExistence type="predicted"/>
<keyword evidence="1" id="KW-0812">Transmembrane</keyword>
<dbReference type="AlphaFoldDB" id="A0A2M8LCB4"/>
<comment type="caution">
    <text evidence="2">The sequence shown here is derived from an EMBL/GenBank/DDBJ whole genome shotgun (WGS) entry which is preliminary data.</text>
</comment>
<accession>A0A2M8LCB4</accession>
<organism evidence="2 3">
    <name type="scientific">Candidatus Taylorbacteria bacterium CG10_big_fil_rev_8_21_14_0_10_41_48</name>
    <dbReference type="NCBI Taxonomy" id="1975024"/>
    <lineage>
        <taxon>Bacteria</taxon>
        <taxon>Candidatus Tayloriibacteriota</taxon>
    </lineage>
</organism>
<feature type="transmembrane region" description="Helical" evidence="1">
    <location>
        <begin position="52"/>
        <end position="69"/>
    </location>
</feature>
<sequence length="141" mass="15812">MIMNIEWSITFAFTVFIGILTWSGKPWRERFVFLIIPLFAIMASFTDDQILQTIFLLGTIALIASHIRPEQASSLLEKNMNTIYIVLSGGLFVTSLAIYGKYLGINEASLTLIGGIVFITFAFKSAGLRWRKPTNKLVNMA</sequence>
<protein>
    <submittedName>
        <fullName evidence="2">Uncharacterized protein</fullName>
    </submittedName>
</protein>
<feature type="transmembrane region" description="Helical" evidence="1">
    <location>
        <begin position="6"/>
        <end position="24"/>
    </location>
</feature>
<feature type="transmembrane region" description="Helical" evidence="1">
    <location>
        <begin position="108"/>
        <end position="126"/>
    </location>
</feature>
<feature type="transmembrane region" description="Helical" evidence="1">
    <location>
        <begin position="81"/>
        <end position="102"/>
    </location>
</feature>
<feature type="transmembrane region" description="Helical" evidence="1">
    <location>
        <begin position="31"/>
        <end position="46"/>
    </location>
</feature>
<keyword evidence="1" id="KW-1133">Transmembrane helix</keyword>
<dbReference type="Proteomes" id="UP000228700">
    <property type="component" value="Unassembled WGS sequence"/>
</dbReference>
<evidence type="ECO:0000313" key="3">
    <source>
        <dbReference type="Proteomes" id="UP000228700"/>
    </source>
</evidence>
<keyword evidence="1" id="KW-0472">Membrane</keyword>